<comment type="caution">
    <text evidence="1">The sequence shown here is derived from an EMBL/GenBank/DDBJ whole genome shotgun (WGS) entry which is preliminary data.</text>
</comment>
<dbReference type="CDD" id="cd03443">
    <property type="entry name" value="PaaI_thioesterase"/>
    <property type="match status" value="1"/>
</dbReference>
<proteinExistence type="predicted"/>
<dbReference type="Pfam" id="PF14539">
    <property type="entry name" value="DUF4442"/>
    <property type="match status" value="1"/>
</dbReference>
<accession>A0A7X0EVA2</accession>
<dbReference type="SUPFAM" id="SSF54637">
    <property type="entry name" value="Thioesterase/thiol ester dehydrase-isomerase"/>
    <property type="match status" value="1"/>
</dbReference>
<dbReference type="EMBL" id="JACHLL010000006">
    <property type="protein sequence ID" value="MBB6343039.1"/>
    <property type="molecule type" value="Genomic_DNA"/>
</dbReference>
<reference evidence="1 2" key="1">
    <citation type="submission" date="2020-08" db="EMBL/GenBank/DDBJ databases">
        <title>Functional genomics of gut bacteria from endangered species of beetles.</title>
        <authorList>
            <person name="Carlos-Shanley C."/>
        </authorList>
    </citation>
    <scope>NUCLEOTIDE SEQUENCE [LARGE SCALE GENOMIC DNA]</scope>
    <source>
        <strain evidence="1 2">S00202</strain>
    </source>
</reference>
<dbReference type="Proteomes" id="UP000557193">
    <property type="component" value="Unassembled WGS sequence"/>
</dbReference>
<dbReference type="RefSeq" id="WP_184684967.1">
    <property type="nucleotide sequence ID" value="NZ_JACHLL010000006.1"/>
</dbReference>
<protein>
    <submittedName>
        <fullName evidence="1">Acyl-coenzyme A thioesterase PaaI-like protein</fullName>
    </submittedName>
</protein>
<gene>
    <name evidence="1" type="ORF">HNP49_003227</name>
</gene>
<evidence type="ECO:0000313" key="1">
    <source>
        <dbReference type="EMBL" id="MBB6343039.1"/>
    </source>
</evidence>
<dbReference type="InterPro" id="IPR027961">
    <property type="entry name" value="DUF4442"/>
</dbReference>
<evidence type="ECO:0000313" key="2">
    <source>
        <dbReference type="Proteomes" id="UP000557193"/>
    </source>
</evidence>
<name>A0A7X0EVA2_9PSED</name>
<keyword evidence="2" id="KW-1185">Reference proteome</keyword>
<dbReference type="Gene3D" id="3.10.129.10">
    <property type="entry name" value="Hotdog Thioesterase"/>
    <property type="match status" value="1"/>
</dbReference>
<sequence>MPSNRLKRAVSLINRLPQGLRPSLLSLLFASQVRFAGTARIRVDSLTPQQACLTLRNRRRVRNHVGGIHAAAMALLAESATGFLVGMSVPDTHLLLIKTLQVDYRRRATGSLRALATLTSEQLMTLATQTRGEITVEVAITDESGRQPITCEMIWAWLPRQH</sequence>
<dbReference type="AlphaFoldDB" id="A0A7X0EVA2"/>
<dbReference type="InterPro" id="IPR029069">
    <property type="entry name" value="HotDog_dom_sf"/>
</dbReference>
<organism evidence="1 2">
    <name type="scientific">Pseudomonas fluvialis</name>
    <dbReference type="NCBI Taxonomy" id="1793966"/>
    <lineage>
        <taxon>Bacteria</taxon>
        <taxon>Pseudomonadati</taxon>
        <taxon>Pseudomonadota</taxon>
        <taxon>Gammaproteobacteria</taxon>
        <taxon>Pseudomonadales</taxon>
        <taxon>Pseudomonadaceae</taxon>
        <taxon>Pseudomonas</taxon>
    </lineage>
</organism>